<dbReference type="EMBL" id="CP053716">
    <property type="protein sequence ID" value="QKF07106.1"/>
    <property type="molecule type" value="Genomic_DNA"/>
</dbReference>
<keyword evidence="2" id="KW-1185">Reference proteome</keyword>
<dbReference type="Pfam" id="PF12900">
    <property type="entry name" value="Pyridox_ox_2"/>
    <property type="match status" value="1"/>
</dbReference>
<sequence>MRRVRQRLSPEEARAILCEGVEGVLSLVDAEGRPYGVPINYAVSGNSVYVHSALSGRKVDAIRSCGWGSLCVVGESRMLPETFATRYRSVIAEGPLAVVDDPEEKHAGLMALGRTTGRDEAACEAEVASGIKHCLVMRLDIEDLSAKESLDLAKERRRAAATPQGAIDA</sequence>
<evidence type="ECO:0000313" key="1">
    <source>
        <dbReference type="EMBL" id="QKF07106.1"/>
    </source>
</evidence>
<dbReference type="Gene3D" id="2.30.110.10">
    <property type="entry name" value="Electron Transport, Fmn-binding Protein, Chain A"/>
    <property type="match status" value="1"/>
</dbReference>
<protein>
    <submittedName>
        <fullName evidence="1">5-nitroimidazole antibiotic resistance protein</fullName>
    </submittedName>
</protein>
<dbReference type="SUPFAM" id="SSF50475">
    <property type="entry name" value="FMN-binding split barrel"/>
    <property type="match status" value="1"/>
</dbReference>
<reference evidence="2" key="1">
    <citation type="submission" date="2020-05" db="EMBL/GenBank/DDBJ databases">
        <title>Novel species in genus Nocardioides.</title>
        <authorList>
            <person name="Zhang G."/>
        </authorList>
    </citation>
    <scope>NUCLEOTIDE SEQUENCE [LARGE SCALE GENOMIC DNA]</scope>
    <source>
        <strain evidence="2">zg-1050</strain>
    </source>
</reference>
<proteinExistence type="predicted"/>
<gene>
    <name evidence="1" type="ORF">HLV38_02405</name>
</gene>
<dbReference type="InterPro" id="IPR024747">
    <property type="entry name" value="Pyridox_Oxase-rel"/>
</dbReference>
<dbReference type="InterPro" id="IPR012349">
    <property type="entry name" value="Split_barrel_FMN-bd"/>
</dbReference>
<dbReference type="PANTHER" id="PTHR34071">
    <property type="entry name" value="5-NITROIMIDAZOLE ANTIBIOTICS RESISTANCE PROTEIN, NIMA-FAMILY-RELATED PROTEIN-RELATED"/>
    <property type="match status" value="1"/>
</dbReference>
<evidence type="ECO:0000313" key="2">
    <source>
        <dbReference type="Proteomes" id="UP000503297"/>
    </source>
</evidence>
<dbReference type="RefSeq" id="WP_173163997.1">
    <property type="nucleotide sequence ID" value="NZ_CP053716.1"/>
</dbReference>
<organism evidence="1 2">
    <name type="scientific">Berryella wangjianweii</name>
    <dbReference type="NCBI Taxonomy" id="2734634"/>
    <lineage>
        <taxon>Bacteria</taxon>
        <taxon>Bacillati</taxon>
        <taxon>Actinomycetota</taxon>
        <taxon>Coriobacteriia</taxon>
        <taxon>Eggerthellales</taxon>
        <taxon>Eggerthellaceae</taxon>
        <taxon>Berryella</taxon>
    </lineage>
</organism>
<accession>A0A6M8J572</accession>
<dbReference type="PANTHER" id="PTHR34071:SF2">
    <property type="entry name" value="FLAVIN-NUCLEOTIDE-BINDING PROTEIN"/>
    <property type="match status" value="1"/>
</dbReference>
<dbReference type="Proteomes" id="UP000503297">
    <property type="component" value="Chromosome"/>
</dbReference>
<name>A0A6M8J572_9ACTN</name>
<dbReference type="AlphaFoldDB" id="A0A6M8J572"/>
<dbReference type="KEGG" id="bwa:HLV38_02405"/>